<evidence type="ECO:0000256" key="6">
    <source>
        <dbReference type="ARBA" id="ARBA00022927"/>
    </source>
</evidence>
<feature type="transmembrane region" description="Helical" evidence="12">
    <location>
        <begin position="142"/>
        <end position="166"/>
    </location>
</feature>
<keyword evidence="7 12" id="KW-1133">Transmembrane helix</keyword>
<keyword evidence="11 12" id="KW-0449">Lipoprotein</keyword>
<keyword evidence="15" id="KW-1185">Reference proteome</keyword>
<dbReference type="AlphaFoldDB" id="A0A1A5YQE9"/>
<feature type="domain" description="Membrane insertase YidC/Oxa/ALB C-terminal" evidence="13">
    <location>
        <begin position="70"/>
        <end position="257"/>
    </location>
</feature>
<dbReference type="NCBIfam" id="TIGR03592">
    <property type="entry name" value="yidC_oxa1_cterm"/>
    <property type="match status" value="1"/>
</dbReference>
<dbReference type="InterPro" id="IPR001708">
    <property type="entry name" value="YidC/ALB3/OXA1/COX18"/>
</dbReference>
<feature type="transmembrane region" description="Helical" evidence="12">
    <location>
        <begin position="186"/>
        <end position="204"/>
    </location>
</feature>
<dbReference type="CDD" id="cd20070">
    <property type="entry name" value="5TM_YidC_Alb3"/>
    <property type="match status" value="1"/>
</dbReference>
<dbReference type="PRINTS" id="PR00701">
    <property type="entry name" value="60KDINNERMP"/>
</dbReference>
<dbReference type="Proteomes" id="UP000092024">
    <property type="component" value="Unassembled WGS sequence"/>
</dbReference>
<keyword evidence="2 12" id="KW-0813">Transport</keyword>
<comment type="subcellular location">
    <subcellularLocation>
        <location evidence="1 12">Cell membrane</location>
        <topology evidence="1 12">Multi-pass membrane protein</topology>
    </subcellularLocation>
</comment>
<organism evidence="14 15">
    <name type="scientific">Paenibacillus oryzae</name>
    <dbReference type="NCBI Taxonomy" id="1844972"/>
    <lineage>
        <taxon>Bacteria</taxon>
        <taxon>Bacillati</taxon>
        <taxon>Bacillota</taxon>
        <taxon>Bacilli</taxon>
        <taxon>Bacillales</taxon>
        <taxon>Paenibacillaceae</taxon>
        <taxon>Paenibacillus</taxon>
    </lineage>
</organism>
<keyword evidence="6 12" id="KW-0653">Protein transport</keyword>
<dbReference type="InterPro" id="IPR028055">
    <property type="entry name" value="YidC/Oxa/ALB_C"/>
</dbReference>
<dbReference type="PROSITE" id="PS51257">
    <property type="entry name" value="PROKAR_LIPOPROTEIN"/>
    <property type="match status" value="1"/>
</dbReference>
<evidence type="ECO:0000256" key="10">
    <source>
        <dbReference type="ARBA" id="ARBA00023186"/>
    </source>
</evidence>
<dbReference type="OrthoDB" id="9780552at2"/>
<dbReference type="PANTHER" id="PTHR12428">
    <property type="entry name" value="OXA1"/>
    <property type="match status" value="1"/>
</dbReference>
<dbReference type="PANTHER" id="PTHR12428:SF65">
    <property type="entry name" value="CYTOCHROME C OXIDASE ASSEMBLY PROTEIN COX18, MITOCHONDRIAL"/>
    <property type="match status" value="1"/>
</dbReference>
<dbReference type="GO" id="GO:0015031">
    <property type="term" value="P:protein transport"/>
    <property type="evidence" value="ECO:0007669"/>
    <property type="project" value="UniProtKB-KW"/>
</dbReference>
<evidence type="ECO:0000313" key="15">
    <source>
        <dbReference type="Proteomes" id="UP000092024"/>
    </source>
</evidence>
<feature type="transmembrane region" description="Helical" evidence="12">
    <location>
        <begin position="216"/>
        <end position="234"/>
    </location>
</feature>
<dbReference type="RefSeq" id="WP_068680159.1">
    <property type="nucleotide sequence ID" value="NZ_LYPA01000031.1"/>
</dbReference>
<evidence type="ECO:0000256" key="5">
    <source>
        <dbReference type="ARBA" id="ARBA00022729"/>
    </source>
</evidence>
<evidence type="ECO:0000256" key="8">
    <source>
        <dbReference type="ARBA" id="ARBA00023136"/>
    </source>
</evidence>
<evidence type="ECO:0000259" key="13">
    <source>
        <dbReference type="Pfam" id="PF02096"/>
    </source>
</evidence>
<dbReference type="HAMAP" id="MF_01811">
    <property type="entry name" value="YidC_type2"/>
    <property type="match status" value="1"/>
</dbReference>
<name>A0A1A5YQE9_9BACL</name>
<evidence type="ECO:0000256" key="7">
    <source>
        <dbReference type="ARBA" id="ARBA00022989"/>
    </source>
</evidence>
<dbReference type="Pfam" id="PF02096">
    <property type="entry name" value="60KD_IMP"/>
    <property type="match status" value="1"/>
</dbReference>
<comment type="caution">
    <text evidence="14">The sequence shown here is derived from an EMBL/GenBank/DDBJ whole genome shotgun (WGS) entry which is preliminary data.</text>
</comment>
<evidence type="ECO:0000256" key="1">
    <source>
        <dbReference type="ARBA" id="ARBA00004651"/>
    </source>
</evidence>
<evidence type="ECO:0000256" key="4">
    <source>
        <dbReference type="ARBA" id="ARBA00022692"/>
    </source>
</evidence>
<dbReference type="EMBL" id="LYPA01000031">
    <property type="protein sequence ID" value="OBR67789.1"/>
    <property type="molecule type" value="Genomic_DNA"/>
</dbReference>
<comment type="similarity">
    <text evidence="12">Belongs to the OXA1/ALB3/YidC family. Type 2 subfamily.</text>
</comment>
<sequence>MPNTKQFPRRSVRSRFYAFALLGIGLLTLTGCGSATGTIDEATPGMFNHYVIYPLSEVIQWLASQFHDNYGFAIMAITIMIRVVLFPLMLRQYRSQRDMKQKMAVLQPELKALEDKYKGKTKPEDAKEKQQEMMALYSKHKVNPLAIGCLPMLIQLPILTGLYSAIRLTPDIASHSFLWFKLGETDMLLPIIAAVIYFIQFKVSQIGNDSPQNKQLAFMGYLSPIMMGAFALFAPAAISLYWVTGGLFMIAQAFLLSRIYPAVKKDSLPEGSKAAG</sequence>
<dbReference type="InterPro" id="IPR023060">
    <property type="entry name" value="YidC/YidC1/YidC2_Firmicutes"/>
</dbReference>
<comment type="function">
    <text evidence="12">Required for the insertion and/or proper folding and/or complex formation of integral membrane proteins into the membrane. Involved in integration of membrane proteins that insert both dependently and independently of the Sec translocase complex, as well as at least some lipoproteins.</text>
</comment>
<evidence type="ECO:0000256" key="11">
    <source>
        <dbReference type="ARBA" id="ARBA00023288"/>
    </source>
</evidence>
<proteinExistence type="inferred from homology"/>
<dbReference type="GO" id="GO:0051205">
    <property type="term" value="P:protein insertion into membrane"/>
    <property type="evidence" value="ECO:0007669"/>
    <property type="project" value="TreeGrafter"/>
</dbReference>
<evidence type="ECO:0000256" key="2">
    <source>
        <dbReference type="ARBA" id="ARBA00022448"/>
    </source>
</evidence>
<feature type="transmembrane region" description="Helical" evidence="12">
    <location>
        <begin position="70"/>
        <end position="90"/>
    </location>
</feature>
<protein>
    <recommendedName>
        <fullName evidence="12">Membrane protein insertase YidC</fullName>
    </recommendedName>
    <alternativeName>
        <fullName evidence="12">Foldase YidC</fullName>
    </alternativeName>
    <alternativeName>
        <fullName evidence="12">Membrane integrase YidC</fullName>
    </alternativeName>
    <alternativeName>
        <fullName evidence="12">Membrane protein YidC</fullName>
    </alternativeName>
</protein>
<keyword evidence="3 12" id="KW-1003">Cell membrane</keyword>
<evidence type="ECO:0000256" key="9">
    <source>
        <dbReference type="ARBA" id="ARBA00023139"/>
    </source>
</evidence>
<evidence type="ECO:0000256" key="12">
    <source>
        <dbReference type="HAMAP-Rule" id="MF_01811"/>
    </source>
</evidence>
<dbReference type="STRING" id="1844972.A7K91_08635"/>
<evidence type="ECO:0000256" key="3">
    <source>
        <dbReference type="ARBA" id="ARBA00022475"/>
    </source>
</evidence>
<gene>
    <name evidence="12" type="primary">yidC</name>
    <name evidence="14" type="ORF">A7K91_08635</name>
</gene>
<keyword evidence="8 12" id="KW-0472">Membrane</keyword>
<keyword evidence="4 12" id="KW-0812">Transmembrane</keyword>
<evidence type="ECO:0000313" key="14">
    <source>
        <dbReference type="EMBL" id="OBR67789.1"/>
    </source>
</evidence>
<dbReference type="GO" id="GO:0005886">
    <property type="term" value="C:plasma membrane"/>
    <property type="evidence" value="ECO:0007669"/>
    <property type="project" value="UniProtKB-SubCell"/>
</dbReference>
<reference evidence="14 15" key="1">
    <citation type="submission" date="2016-05" db="EMBL/GenBank/DDBJ databases">
        <title>Paenibacillus oryzae. sp. nov., isolated from the rice root.</title>
        <authorList>
            <person name="Zhang J."/>
            <person name="Zhang X."/>
        </authorList>
    </citation>
    <scope>NUCLEOTIDE SEQUENCE [LARGE SCALE GENOMIC DNA]</scope>
    <source>
        <strain evidence="14 15">1DrF-4</strain>
    </source>
</reference>
<accession>A0A1A5YQE9</accession>
<dbReference type="InterPro" id="IPR047196">
    <property type="entry name" value="YidC_ALB_C"/>
</dbReference>
<keyword evidence="5 12" id="KW-0732">Signal</keyword>
<dbReference type="GO" id="GO:0032977">
    <property type="term" value="F:membrane insertase activity"/>
    <property type="evidence" value="ECO:0007669"/>
    <property type="project" value="InterPro"/>
</dbReference>
<keyword evidence="9" id="KW-0564">Palmitate</keyword>
<keyword evidence="10 12" id="KW-0143">Chaperone</keyword>